<keyword evidence="3 7" id="KW-0812">Transmembrane</keyword>
<proteinExistence type="inferred from homology"/>
<feature type="transmembrane region" description="Helical" evidence="7">
    <location>
        <begin position="270"/>
        <end position="287"/>
    </location>
</feature>
<keyword evidence="4 7" id="KW-1133">Transmembrane helix</keyword>
<dbReference type="PANTHER" id="PTHR10383">
    <property type="entry name" value="SERINE INCORPORATOR"/>
    <property type="match status" value="1"/>
</dbReference>
<feature type="transmembrane region" description="Helical" evidence="7">
    <location>
        <begin position="424"/>
        <end position="445"/>
    </location>
</feature>
<evidence type="ECO:0000313" key="9">
    <source>
        <dbReference type="Proteomes" id="UP001562354"/>
    </source>
</evidence>
<evidence type="ECO:0000313" key="8">
    <source>
        <dbReference type="EMBL" id="KAL1305448.1"/>
    </source>
</evidence>
<evidence type="ECO:0000256" key="4">
    <source>
        <dbReference type="ARBA" id="ARBA00022989"/>
    </source>
</evidence>
<dbReference type="GeneID" id="95976031"/>
<evidence type="ECO:0000256" key="5">
    <source>
        <dbReference type="ARBA" id="ARBA00023136"/>
    </source>
</evidence>
<evidence type="ECO:0000256" key="2">
    <source>
        <dbReference type="ARBA" id="ARBA00006665"/>
    </source>
</evidence>
<feature type="transmembrane region" description="Helical" evidence="7">
    <location>
        <begin position="308"/>
        <end position="332"/>
    </location>
</feature>
<feature type="transmembrane region" description="Helical" evidence="7">
    <location>
        <begin position="239"/>
        <end position="258"/>
    </location>
</feature>
<organism evidence="8 9">
    <name type="scientific">Neodothiora populina</name>
    <dbReference type="NCBI Taxonomy" id="2781224"/>
    <lineage>
        <taxon>Eukaryota</taxon>
        <taxon>Fungi</taxon>
        <taxon>Dikarya</taxon>
        <taxon>Ascomycota</taxon>
        <taxon>Pezizomycotina</taxon>
        <taxon>Dothideomycetes</taxon>
        <taxon>Dothideomycetidae</taxon>
        <taxon>Dothideales</taxon>
        <taxon>Dothioraceae</taxon>
        <taxon>Neodothiora</taxon>
    </lineage>
</organism>
<feature type="region of interest" description="Disordered" evidence="6">
    <location>
        <begin position="370"/>
        <end position="412"/>
    </location>
</feature>
<comment type="subcellular location">
    <subcellularLocation>
        <location evidence="1">Membrane</location>
        <topology evidence="1">Multi-pass membrane protein</topology>
    </subcellularLocation>
</comment>
<evidence type="ECO:0008006" key="10">
    <source>
        <dbReference type="Google" id="ProtNLM"/>
    </source>
</evidence>
<protein>
    <recommendedName>
        <fullName evidence="10">TMS membrane protein/tumor differentially expressed protein</fullName>
    </recommendedName>
</protein>
<feature type="compositionally biased region" description="Acidic residues" evidence="6">
    <location>
        <begin position="390"/>
        <end position="402"/>
    </location>
</feature>
<keyword evidence="9" id="KW-1185">Reference proteome</keyword>
<feature type="transmembrane region" description="Helical" evidence="7">
    <location>
        <begin position="49"/>
        <end position="66"/>
    </location>
</feature>
<sequence length="495" mass="53698">MGALLSIPLLAVPSIGTIITAAASCCGAATCSALCSACGKCNNSMATRIAYAVILLLNSMLSWIMLTDWAVKKLQKVLLDYTTITCAGKDCNGFAAVHRINFALGFFHFILALLLIGVQSTRDKRSAIQNGFWGPKLIAWIGLIVITFLIPDTFFTFWGNYVALVGAILFLLIGLVLLVDLAHTWAEYCLEKVENTESNVWKTLLIGSTVSMYLGSIAMTIVMYIFFAGSGCSMNQSAITINLILLVIITVLSVHPAIQSANPRAGLAQAAMVCVYCTYLTLSAVAMEPDDHLCNPLVRARGARRTTIIVGAIVTFATVAYTTTRAATYGLAMGAGKPGGYHQIGNDDTLTSGSEHGLVETQYRSERREMRAQALRRAVESGSLPASALDDSDSDSDSDDEGASTTKKRARDDEKNAVQYNYTLFHIIFLLSTAWVATLLTQNIGGDKNIEKGDFVPVGRTYWASWVKIVSSWMCYVIFGWSLAAPVILPDRFDY</sequence>
<evidence type="ECO:0000256" key="3">
    <source>
        <dbReference type="ARBA" id="ARBA00022692"/>
    </source>
</evidence>
<feature type="transmembrane region" description="Helical" evidence="7">
    <location>
        <begin position="466"/>
        <end position="489"/>
    </location>
</feature>
<feature type="transmembrane region" description="Helical" evidence="7">
    <location>
        <begin position="205"/>
        <end position="227"/>
    </location>
</feature>
<dbReference type="Pfam" id="PF03348">
    <property type="entry name" value="Serinc"/>
    <property type="match status" value="1"/>
</dbReference>
<evidence type="ECO:0000256" key="7">
    <source>
        <dbReference type="SAM" id="Phobius"/>
    </source>
</evidence>
<dbReference type="EMBL" id="JBFMKM010000007">
    <property type="protein sequence ID" value="KAL1305448.1"/>
    <property type="molecule type" value="Genomic_DNA"/>
</dbReference>
<dbReference type="InterPro" id="IPR005016">
    <property type="entry name" value="TDE1/TMS"/>
</dbReference>
<name>A0ABR3PH30_9PEZI</name>
<evidence type="ECO:0000256" key="1">
    <source>
        <dbReference type="ARBA" id="ARBA00004141"/>
    </source>
</evidence>
<comment type="caution">
    <text evidence="8">The sequence shown here is derived from an EMBL/GenBank/DDBJ whole genome shotgun (WGS) entry which is preliminary data.</text>
</comment>
<comment type="similarity">
    <text evidence="2">Belongs to the TDE1 family.</text>
</comment>
<feature type="transmembrane region" description="Helical" evidence="7">
    <location>
        <begin position="102"/>
        <end position="120"/>
    </location>
</feature>
<evidence type="ECO:0000256" key="6">
    <source>
        <dbReference type="SAM" id="MobiDB-lite"/>
    </source>
</evidence>
<feature type="transmembrane region" description="Helical" evidence="7">
    <location>
        <begin position="132"/>
        <end position="150"/>
    </location>
</feature>
<accession>A0ABR3PH30</accession>
<feature type="transmembrane region" description="Helical" evidence="7">
    <location>
        <begin position="162"/>
        <end position="185"/>
    </location>
</feature>
<dbReference type="PANTHER" id="PTHR10383:SF9">
    <property type="entry name" value="SERINE INCORPORATOR, ISOFORM F"/>
    <property type="match status" value="1"/>
</dbReference>
<gene>
    <name evidence="8" type="ORF">AAFC00_002329</name>
</gene>
<keyword evidence="5 7" id="KW-0472">Membrane</keyword>
<dbReference type="RefSeq" id="XP_069201721.1">
    <property type="nucleotide sequence ID" value="XM_069341631.1"/>
</dbReference>
<dbReference type="Proteomes" id="UP001562354">
    <property type="component" value="Unassembled WGS sequence"/>
</dbReference>
<reference evidence="8 9" key="1">
    <citation type="submission" date="2024-07" db="EMBL/GenBank/DDBJ databases">
        <title>Draft sequence of the Neodothiora populina.</title>
        <authorList>
            <person name="Drown D.D."/>
            <person name="Schuette U.S."/>
            <person name="Buechlein A.B."/>
            <person name="Rusch D.R."/>
            <person name="Winton L.W."/>
            <person name="Adams G.A."/>
        </authorList>
    </citation>
    <scope>NUCLEOTIDE SEQUENCE [LARGE SCALE GENOMIC DNA]</scope>
    <source>
        <strain evidence="8 9">CPC 39397</strain>
    </source>
</reference>